<name>A0A8T0HTD2_CERPU</name>
<feature type="compositionally biased region" description="Polar residues" evidence="1">
    <location>
        <begin position="87"/>
        <end position="106"/>
    </location>
</feature>
<dbReference type="Proteomes" id="UP000822688">
    <property type="component" value="Chromosome V"/>
</dbReference>
<sequence>MLPPSTKLHQAPESASTLLLLSPSSNHRITIATQALGFSQIHFNEHQKISLSRMHLRRALNLPSTPILQVFLAGRASAEAQLLQSPHCSPFSAKSPQLSQAPNQPQEENRIEKNNTNEVTTSSRMQSSPQPTLMEQKKTEPPT</sequence>
<dbReference type="AlphaFoldDB" id="A0A8T0HTD2"/>
<comment type="caution">
    <text evidence="2">The sequence shown here is derived from an EMBL/GenBank/DDBJ whole genome shotgun (WGS) entry which is preliminary data.</text>
</comment>
<evidence type="ECO:0000313" key="2">
    <source>
        <dbReference type="EMBL" id="KAG0574300.1"/>
    </source>
</evidence>
<feature type="compositionally biased region" description="Polar residues" evidence="1">
    <location>
        <begin position="116"/>
        <end position="133"/>
    </location>
</feature>
<dbReference type="EMBL" id="CM026426">
    <property type="protein sequence ID" value="KAG0574300.1"/>
    <property type="molecule type" value="Genomic_DNA"/>
</dbReference>
<gene>
    <name evidence="2" type="ORF">KC19_VG252100</name>
</gene>
<organism evidence="2 3">
    <name type="scientific">Ceratodon purpureus</name>
    <name type="common">Fire moss</name>
    <name type="synonym">Dicranum purpureum</name>
    <dbReference type="NCBI Taxonomy" id="3225"/>
    <lineage>
        <taxon>Eukaryota</taxon>
        <taxon>Viridiplantae</taxon>
        <taxon>Streptophyta</taxon>
        <taxon>Embryophyta</taxon>
        <taxon>Bryophyta</taxon>
        <taxon>Bryophytina</taxon>
        <taxon>Bryopsida</taxon>
        <taxon>Dicranidae</taxon>
        <taxon>Pseudoditrichales</taxon>
        <taxon>Ditrichaceae</taxon>
        <taxon>Ceratodon</taxon>
    </lineage>
</organism>
<reference evidence="2" key="1">
    <citation type="submission" date="2020-06" db="EMBL/GenBank/DDBJ databases">
        <title>WGS assembly of Ceratodon purpureus strain R40.</title>
        <authorList>
            <person name="Carey S.B."/>
            <person name="Jenkins J."/>
            <person name="Shu S."/>
            <person name="Lovell J.T."/>
            <person name="Sreedasyam A."/>
            <person name="Maumus F."/>
            <person name="Tiley G.P."/>
            <person name="Fernandez-Pozo N."/>
            <person name="Barry K."/>
            <person name="Chen C."/>
            <person name="Wang M."/>
            <person name="Lipzen A."/>
            <person name="Daum C."/>
            <person name="Saski C.A."/>
            <person name="Payton A.C."/>
            <person name="Mcbreen J.C."/>
            <person name="Conrad R.E."/>
            <person name="Kollar L.M."/>
            <person name="Olsson S."/>
            <person name="Huttunen S."/>
            <person name="Landis J.B."/>
            <person name="Wickett N.J."/>
            <person name="Johnson M.G."/>
            <person name="Rensing S.A."/>
            <person name="Grimwood J."/>
            <person name="Schmutz J."/>
            <person name="Mcdaniel S.F."/>
        </authorList>
    </citation>
    <scope>NUCLEOTIDE SEQUENCE</scope>
    <source>
        <strain evidence="2">R40</strain>
    </source>
</reference>
<protein>
    <submittedName>
        <fullName evidence="2">Uncharacterized protein</fullName>
    </submittedName>
</protein>
<accession>A0A8T0HTD2</accession>
<evidence type="ECO:0000313" key="3">
    <source>
        <dbReference type="Proteomes" id="UP000822688"/>
    </source>
</evidence>
<feature type="region of interest" description="Disordered" evidence="1">
    <location>
        <begin position="87"/>
        <end position="143"/>
    </location>
</feature>
<proteinExistence type="predicted"/>
<evidence type="ECO:0000256" key="1">
    <source>
        <dbReference type="SAM" id="MobiDB-lite"/>
    </source>
</evidence>
<keyword evidence="3" id="KW-1185">Reference proteome</keyword>